<evidence type="ECO:0000313" key="3">
    <source>
        <dbReference type="EMBL" id="EIW77150.1"/>
    </source>
</evidence>
<dbReference type="InterPro" id="IPR046521">
    <property type="entry name" value="DUF6698"/>
</dbReference>
<dbReference type="GeneID" id="19209446"/>
<dbReference type="EMBL" id="JH711584">
    <property type="protein sequence ID" value="EIW77150.1"/>
    <property type="molecule type" value="Genomic_DNA"/>
</dbReference>
<comment type="caution">
    <text evidence="3">The sequence shown here is derived from an EMBL/GenBank/DDBJ whole genome shotgun (WGS) entry which is preliminary data.</text>
</comment>
<dbReference type="KEGG" id="cput:CONPUDRAFT_75942"/>
<keyword evidence="2" id="KW-0732">Signal</keyword>
<feature type="signal peptide" evidence="2">
    <location>
        <begin position="1"/>
        <end position="21"/>
    </location>
</feature>
<dbReference type="OrthoDB" id="2693481at2759"/>
<feature type="region of interest" description="Disordered" evidence="1">
    <location>
        <begin position="275"/>
        <end position="295"/>
    </location>
</feature>
<dbReference type="AlphaFoldDB" id="A0A5M3ME27"/>
<organism evidence="3 4">
    <name type="scientific">Coniophora puteana (strain RWD-64-598)</name>
    <name type="common">Brown rot fungus</name>
    <dbReference type="NCBI Taxonomy" id="741705"/>
    <lineage>
        <taxon>Eukaryota</taxon>
        <taxon>Fungi</taxon>
        <taxon>Dikarya</taxon>
        <taxon>Basidiomycota</taxon>
        <taxon>Agaricomycotina</taxon>
        <taxon>Agaricomycetes</taxon>
        <taxon>Agaricomycetidae</taxon>
        <taxon>Boletales</taxon>
        <taxon>Coniophorineae</taxon>
        <taxon>Coniophoraceae</taxon>
        <taxon>Coniophora</taxon>
    </lineage>
</organism>
<accession>A0A5M3ME27</accession>
<evidence type="ECO:0000313" key="4">
    <source>
        <dbReference type="Proteomes" id="UP000053558"/>
    </source>
</evidence>
<feature type="region of interest" description="Disordered" evidence="1">
    <location>
        <begin position="491"/>
        <end position="526"/>
    </location>
</feature>
<protein>
    <submittedName>
        <fullName evidence="3">Uncharacterized protein</fullName>
    </submittedName>
</protein>
<name>A0A5M3ME27_CONPW</name>
<feature type="chain" id="PRO_5024455028" evidence="2">
    <location>
        <begin position="22"/>
        <end position="526"/>
    </location>
</feature>
<dbReference type="RefSeq" id="XP_007772430.1">
    <property type="nucleotide sequence ID" value="XM_007774240.1"/>
</dbReference>
<dbReference type="Pfam" id="PF20414">
    <property type="entry name" value="DUF6698"/>
    <property type="match status" value="1"/>
</dbReference>
<evidence type="ECO:0000256" key="2">
    <source>
        <dbReference type="SAM" id="SignalP"/>
    </source>
</evidence>
<keyword evidence="4" id="KW-1185">Reference proteome</keyword>
<proteinExistence type="predicted"/>
<sequence>MAMSMRLHAGCLLVSCILTSSMRPQLQMRSRQVISMLHKQLTHHQLLSIMAEAKEDFQAVMLDIESDDDENTDNDQANGNGDAAEVNNPATMEEQMMQKRIMDVDAAPTPVAELRSGLKYAQDSSSKSSLTVLQLHHCIQELEDELAASKSKPKKNSIESKVVTIGRIFIYLFRLSVPDYLFPLRNVEPLDPCHPQRFQSPAKLWRCLVTEFVKFLSPDLRKAVSSFPNFQLKHQKSDPAHLNELDIGGAGLSSAEKLAKDAKVKWLLGNPFKNNNKDKVPNESADTEESEQQKDLEADAVPTFPRILFQDPDFPDFDELFRQDLLLKAALFGPTTLTGCTSTGRPRLKAQRWGIKGTTPGLIATIAVLVLHCLTPDNEFGSPAPRKPIECANSLCNKLQTRATSSDPRCSDVTPAEDSSVSAVAAALCQMLILGVNTPAITSRTALSALRSMPQQPALSSALAAPCKSAPTLAAAPAVPQPDVLATKLARKTRQTARTPEAEGQEQQLEVAEMAKRSGRCTQGNQ</sequence>
<feature type="region of interest" description="Disordered" evidence="1">
    <location>
        <begin position="67"/>
        <end position="86"/>
    </location>
</feature>
<gene>
    <name evidence="3" type="ORF">CONPUDRAFT_75942</name>
</gene>
<dbReference type="Proteomes" id="UP000053558">
    <property type="component" value="Unassembled WGS sequence"/>
</dbReference>
<reference evidence="4" key="1">
    <citation type="journal article" date="2012" name="Science">
        <title>The Paleozoic origin of enzymatic lignin decomposition reconstructed from 31 fungal genomes.</title>
        <authorList>
            <person name="Floudas D."/>
            <person name="Binder M."/>
            <person name="Riley R."/>
            <person name="Barry K."/>
            <person name="Blanchette R.A."/>
            <person name="Henrissat B."/>
            <person name="Martinez A.T."/>
            <person name="Otillar R."/>
            <person name="Spatafora J.W."/>
            <person name="Yadav J.S."/>
            <person name="Aerts A."/>
            <person name="Benoit I."/>
            <person name="Boyd A."/>
            <person name="Carlson A."/>
            <person name="Copeland A."/>
            <person name="Coutinho P.M."/>
            <person name="de Vries R.P."/>
            <person name="Ferreira P."/>
            <person name="Findley K."/>
            <person name="Foster B."/>
            <person name="Gaskell J."/>
            <person name="Glotzer D."/>
            <person name="Gorecki P."/>
            <person name="Heitman J."/>
            <person name="Hesse C."/>
            <person name="Hori C."/>
            <person name="Igarashi K."/>
            <person name="Jurgens J.A."/>
            <person name="Kallen N."/>
            <person name="Kersten P."/>
            <person name="Kohler A."/>
            <person name="Kuees U."/>
            <person name="Kumar T.K.A."/>
            <person name="Kuo A."/>
            <person name="LaButti K."/>
            <person name="Larrondo L.F."/>
            <person name="Lindquist E."/>
            <person name="Ling A."/>
            <person name="Lombard V."/>
            <person name="Lucas S."/>
            <person name="Lundell T."/>
            <person name="Martin R."/>
            <person name="McLaughlin D.J."/>
            <person name="Morgenstern I."/>
            <person name="Morin E."/>
            <person name="Murat C."/>
            <person name="Nagy L.G."/>
            <person name="Nolan M."/>
            <person name="Ohm R.A."/>
            <person name="Patyshakuliyeva A."/>
            <person name="Rokas A."/>
            <person name="Ruiz-Duenas F.J."/>
            <person name="Sabat G."/>
            <person name="Salamov A."/>
            <person name="Samejima M."/>
            <person name="Schmutz J."/>
            <person name="Slot J.C."/>
            <person name="St John F."/>
            <person name="Stenlid J."/>
            <person name="Sun H."/>
            <person name="Sun S."/>
            <person name="Syed K."/>
            <person name="Tsang A."/>
            <person name="Wiebenga A."/>
            <person name="Young D."/>
            <person name="Pisabarro A."/>
            <person name="Eastwood D.C."/>
            <person name="Martin F."/>
            <person name="Cullen D."/>
            <person name="Grigoriev I.V."/>
            <person name="Hibbett D.S."/>
        </authorList>
    </citation>
    <scope>NUCLEOTIDE SEQUENCE [LARGE SCALE GENOMIC DNA]</scope>
    <source>
        <strain evidence="4">RWD-64-598 SS2</strain>
    </source>
</reference>
<evidence type="ECO:0000256" key="1">
    <source>
        <dbReference type="SAM" id="MobiDB-lite"/>
    </source>
</evidence>